<comment type="caution">
    <text evidence="8">Lacks conserved residue(s) required for the propagation of feature annotation.</text>
</comment>
<feature type="binding site" evidence="8">
    <location>
        <position position="24"/>
    </location>
    <ligand>
        <name>3-phosphoshikimate</name>
        <dbReference type="ChEBI" id="CHEBI:145989"/>
    </ligand>
</feature>
<dbReference type="SUPFAM" id="SSF55205">
    <property type="entry name" value="EPT/RTPC-like"/>
    <property type="match status" value="1"/>
</dbReference>
<evidence type="ECO:0000256" key="8">
    <source>
        <dbReference type="HAMAP-Rule" id="MF_00210"/>
    </source>
</evidence>
<dbReference type="CDD" id="cd01556">
    <property type="entry name" value="EPSP_synthase"/>
    <property type="match status" value="1"/>
</dbReference>
<comment type="function">
    <text evidence="8">Catalyzes the transfer of the enolpyruvyl moiety of phosphoenolpyruvate (PEP) to the 5-hydroxyl of shikimate-3-phosphate (S3P) to produce enolpyruvyl shikimate-3-phosphate and inorganic phosphate.</text>
</comment>
<comment type="catalytic activity">
    <reaction evidence="7">
        <text>3-phosphoshikimate + phosphoenolpyruvate = 5-O-(1-carboxyvinyl)-3-phosphoshikimate + phosphate</text>
        <dbReference type="Rhea" id="RHEA:21256"/>
        <dbReference type="ChEBI" id="CHEBI:43474"/>
        <dbReference type="ChEBI" id="CHEBI:57701"/>
        <dbReference type="ChEBI" id="CHEBI:58702"/>
        <dbReference type="ChEBI" id="CHEBI:145989"/>
        <dbReference type="EC" id="2.5.1.19"/>
    </reaction>
    <physiologicalReaction direction="left-to-right" evidence="7">
        <dbReference type="Rhea" id="RHEA:21257"/>
    </physiologicalReaction>
</comment>
<evidence type="ECO:0000256" key="2">
    <source>
        <dbReference type="ARBA" id="ARBA00009948"/>
    </source>
</evidence>
<feature type="domain" description="Enolpyruvate transferase" evidence="9">
    <location>
        <begin position="19"/>
        <end position="413"/>
    </location>
</feature>
<feature type="binding site" evidence="8">
    <location>
        <position position="165"/>
    </location>
    <ligand>
        <name>3-phosphoshikimate</name>
        <dbReference type="ChEBI" id="CHEBI:145989"/>
    </ligand>
</feature>
<dbReference type="UniPathway" id="UPA00053">
    <property type="reaction ID" value="UER00089"/>
</dbReference>
<keyword evidence="3 8" id="KW-0963">Cytoplasm</keyword>
<feature type="binding site" evidence="8">
    <location>
        <position position="405"/>
    </location>
    <ligand>
        <name>phosphoenolpyruvate</name>
        <dbReference type="ChEBI" id="CHEBI:58702"/>
    </ligand>
</feature>
<dbReference type="GO" id="GO:0003866">
    <property type="term" value="F:3-phosphoshikimate 1-carboxyvinyltransferase activity"/>
    <property type="evidence" value="ECO:0007669"/>
    <property type="project" value="UniProtKB-UniRule"/>
</dbReference>
<dbReference type="GO" id="GO:0008652">
    <property type="term" value="P:amino acid biosynthetic process"/>
    <property type="evidence" value="ECO:0007669"/>
    <property type="project" value="UniProtKB-KW"/>
</dbReference>
<feature type="binding site" evidence="8">
    <location>
        <position position="25"/>
    </location>
    <ligand>
        <name>3-phosphoshikimate</name>
        <dbReference type="ChEBI" id="CHEBI:145989"/>
    </ligand>
</feature>
<dbReference type="AlphaFoldDB" id="A0A2U1T5C2"/>
<evidence type="ECO:0000256" key="1">
    <source>
        <dbReference type="ARBA" id="ARBA00004811"/>
    </source>
</evidence>
<dbReference type="Pfam" id="PF00275">
    <property type="entry name" value="EPSP_synthase"/>
    <property type="match status" value="1"/>
</dbReference>
<dbReference type="Proteomes" id="UP000244989">
    <property type="component" value="Unassembled WGS sequence"/>
</dbReference>
<accession>A0A2U1T5C2</accession>
<keyword evidence="11" id="KW-1185">Reference proteome</keyword>
<comment type="subunit">
    <text evidence="8">Monomer.</text>
</comment>
<evidence type="ECO:0000313" key="10">
    <source>
        <dbReference type="EMBL" id="PWC01088.1"/>
    </source>
</evidence>
<feature type="active site" description="Proton acceptor" evidence="8">
    <location>
        <position position="308"/>
    </location>
</feature>
<dbReference type="PROSITE" id="PS00885">
    <property type="entry name" value="EPSP_SYNTHASE_2"/>
    <property type="match status" value="1"/>
</dbReference>
<protein>
    <recommendedName>
        <fullName evidence="8">3-phosphoshikimate 1-carboxyvinyltransferase</fullName>
        <ecNumber evidence="8">2.5.1.19</ecNumber>
    </recommendedName>
    <alternativeName>
        <fullName evidence="8">5-enolpyruvylshikimate-3-phosphate synthase</fullName>
        <shortName evidence="8">EPSP synthase</shortName>
        <shortName evidence="8">EPSPS</shortName>
    </alternativeName>
</protein>
<dbReference type="InterPro" id="IPR001986">
    <property type="entry name" value="Enolpyruvate_Tfrase_dom"/>
</dbReference>
<evidence type="ECO:0000256" key="7">
    <source>
        <dbReference type="ARBA" id="ARBA00044633"/>
    </source>
</evidence>
<dbReference type="Gene3D" id="3.65.10.10">
    <property type="entry name" value="Enolpyruvate transferase domain"/>
    <property type="match status" value="2"/>
</dbReference>
<feature type="binding site" evidence="8">
    <location>
        <position position="164"/>
    </location>
    <ligand>
        <name>3-phosphoshikimate</name>
        <dbReference type="ChEBI" id="CHEBI:145989"/>
    </ligand>
</feature>
<dbReference type="InterPro" id="IPR023193">
    <property type="entry name" value="EPSP_synthase_CS"/>
</dbReference>
<feature type="binding site" evidence="8">
    <location>
        <position position="163"/>
    </location>
    <ligand>
        <name>3-phosphoshikimate</name>
        <dbReference type="ChEBI" id="CHEBI:145989"/>
    </ligand>
</feature>
<feature type="binding site" evidence="8">
    <location>
        <position position="308"/>
    </location>
    <ligand>
        <name>3-phosphoshikimate</name>
        <dbReference type="ChEBI" id="CHEBI:145989"/>
    </ligand>
</feature>
<evidence type="ECO:0000256" key="5">
    <source>
        <dbReference type="ARBA" id="ARBA00022679"/>
    </source>
</evidence>
<name>A0A2U1T5C2_9CORY</name>
<dbReference type="InterPro" id="IPR006264">
    <property type="entry name" value="EPSP_synthase"/>
</dbReference>
<dbReference type="PROSITE" id="PS00104">
    <property type="entry name" value="EPSP_SYNTHASE_1"/>
    <property type="match status" value="1"/>
</dbReference>
<dbReference type="PANTHER" id="PTHR21090:SF5">
    <property type="entry name" value="PENTAFUNCTIONAL AROM POLYPEPTIDE"/>
    <property type="match status" value="1"/>
</dbReference>
<reference evidence="11" key="1">
    <citation type="submission" date="2018-04" db="EMBL/GenBank/DDBJ databases">
        <authorList>
            <person name="Liu S."/>
            <person name="Wang Z."/>
            <person name="Li J."/>
        </authorList>
    </citation>
    <scope>NUCLEOTIDE SEQUENCE [LARGE SCALE GENOMIC DNA]</scope>
    <source>
        <strain evidence="11">2189</strain>
    </source>
</reference>
<evidence type="ECO:0000256" key="6">
    <source>
        <dbReference type="ARBA" id="ARBA00023141"/>
    </source>
</evidence>
<dbReference type="InterPro" id="IPR036968">
    <property type="entry name" value="Enolpyruvate_Tfrase_sf"/>
</dbReference>
<organism evidence="10 11">
    <name type="scientific">Corynebacterium yudongzhengii</name>
    <dbReference type="NCBI Taxonomy" id="2080740"/>
    <lineage>
        <taxon>Bacteria</taxon>
        <taxon>Bacillati</taxon>
        <taxon>Actinomycetota</taxon>
        <taxon>Actinomycetes</taxon>
        <taxon>Mycobacteriales</taxon>
        <taxon>Corynebacteriaceae</taxon>
        <taxon>Corynebacterium</taxon>
    </lineage>
</organism>
<evidence type="ECO:0000313" key="11">
    <source>
        <dbReference type="Proteomes" id="UP000244989"/>
    </source>
</evidence>
<dbReference type="GO" id="GO:0009073">
    <property type="term" value="P:aromatic amino acid family biosynthetic process"/>
    <property type="evidence" value="ECO:0007669"/>
    <property type="project" value="UniProtKB-KW"/>
</dbReference>
<proteinExistence type="inferred from homology"/>
<comment type="pathway">
    <text evidence="1 8">Metabolic intermediate biosynthesis; chorismate biosynthesis; chorismate from D-erythrose 4-phosphate and phosphoenolpyruvate: step 6/7.</text>
</comment>
<dbReference type="KEGG" id="cyz:C3B44_02800"/>
<gene>
    <name evidence="8 10" type="primary">aroA</name>
    <name evidence="10" type="ORF">DF222_09365</name>
</gene>
<feature type="binding site" evidence="8">
    <location>
        <position position="380"/>
    </location>
    <ligand>
        <name>phosphoenolpyruvate</name>
        <dbReference type="ChEBI" id="CHEBI:58702"/>
    </ligand>
</feature>
<dbReference type="RefSeq" id="WP_108431034.1">
    <property type="nucleotide sequence ID" value="NZ_CP026947.1"/>
</dbReference>
<evidence type="ECO:0000256" key="3">
    <source>
        <dbReference type="ARBA" id="ARBA00022490"/>
    </source>
</evidence>
<dbReference type="HAMAP" id="MF_00210">
    <property type="entry name" value="EPSP_synth"/>
    <property type="match status" value="1"/>
</dbReference>
<dbReference type="NCBIfam" id="TIGR01356">
    <property type="entry name" value="aroA"/>
    <property type="match status" value="1"/>
</dbReference>
<dbReference type="PANTHER" id="PTHR21090">
    <property type="entry name" value="AROM/DEHYDROQUINATE SYNTHASE"/>
    <property type="match status" value="1"/>
</dbReference>
<comment type="subcellular location">
    <subcellularLocation>
        <location evidence="8">Cytoplasm</location>
    </subcellularLocation>
</comment>
<feature type="binding site" evidence="8">
    <location>
        <position position="120"/>
    </location>
    <ligand>
        <name>phosphoenolpyruvate</name>
        <dbReference type="ChEBI" id="CHEBI:58702"/>
    </ligand>
</feature>
<dbReference type="FunFam" id="3.65.10.10:FF:000011">
    <property type="entry name" value="3-phosphoshikimate 1-carboxyvinyltransferase"/>
    <property type="match status" value="1"/>
</dbReference>
<dbReference type="OrthoDB" id="9809920at2"/>
<dbReference type="GO" id="GO:0005737">
    <property type="term" value="C:cytoplasm"/>
    <property type="evidence" value="ECO:0007669"/>
    <property type="project" value="UniProtKB-SubCell"/>
</dbReference>
<dbReference type="EC" id="2.5.1.19" evidence="8"/>
<keyword evidence="6 8" id="KW-0057">Aromatic amino acid biosynthesis</keyword>
<dbReference type="FunFam" id="3.65.10.10:FF:000010">
    <property type="entry name" value="3-phosphoshikimate 1-carboxyvinyltransferase"/>
    <property type="match status" value="1"/>
</dbReference>
<feature type="binding site" evidence="8">
    <location>
        <position position="165"/>
    </location>
    <ligand>
        <name>phosphoenolpyruvate</name>
        <dbReference type="ChEBI" id="CHEBI:58702"/>
    </ligand>
</feature>
<evidence type="ECO:0000259" key="9">
    <source>
        <dbReference type="Pfam" id="PF00275"/>
    </source>
</evidence>
<feature type="binding site" evidence="8">
    <location>
        <position position="192"/>
    </location>
    <ligand>
        <name>3-phosphoshikimate</name>
        <dbReference type="ChEBI" id="CHEBI:145989"/>
    </ligand>
</feature>
<comment type="similarity">
    <text evidence="2 8">Belongs to the EPSP synthase family.</text>
</comment>
<comment type="caution">
    <text evidence="10">The sequence shown here is derived from an EMBL/GenBank/DDBJ whole genome shotgun (WGS) entry which is preliminary data.</text>
</comment>
<feature type="binding site" evidence="8">
    <location>
        <position position="335"/>
    </location>
    <ligand>
        <name>3-phosphoshikimate</name>
        <dbReference type="ChEBI" id="CHEBI:145989"/>
    </ligand>
</feature>
<feature type="binding site" evidence="8">
    <location>
        <position position="92"/>
    </location>
    <ligand>
        <name>phosphoenolpyruvate</name>
        <dbReference type="ChEBI" id="CHEBI:58702"/>
    </ligand>
</feature>
<dbReference type="EMBL" id="QEEZ01000019">
    <property type="protein sequence ID" value="PWC01088.1"/>
    <property type="molecule type" value="Genomic_DNA"/>
</dbReference>
<feature type="binding site" evidence="8">
    <location>
        <position position="339"/>
    </location>
    <ligand>
        <name>phosphoenolpyruvate</name>
        <dbReference type="ChEBI" id="CHEBI:58702"/>
    </ligand>
</feature>
<dbReference type="PIRSF" id="PIRSF000505">
    <property type="entry name" value="EPSPS"/>
    <property type="match status" value="1"/>
</dbReference>
<sequence length="420" mass="43812">MNDFWPAPTVKDPISHTQLVPGSKSITNRALVIAAAAATPSTISGALISRDTELMAAALRTLGIGVEIDGHNISVIPAACLSPGAIECGLAGTVMRFVPPLAALADGEVSFTGDPQASKRPMSGTLEGLRALGVRVEGDALPFTLHGTGHVAGGAIEIDASGSSQFISGLLMAGSRYDSGLSITHRGEGLPSAPHIEMTVDMLRSAGVQVYAEDGSWHVSPGEYDGRDWVIEPDLSNATPFLAAAVVTAGTVTVPNWPEQTTQPGDEIRSILERMGAQVSLADGYLTVTGPDPDQLRGIDIDMGDIGELTPTVAALAALANSESHLRGIGHLRGHETDRLAALSAEISRLGGDISADEDSLHIRPAFLHGGEWYSYNDHRMATAGAILGLRVEGVGIENIATTSKTLPGFAEMWLEMLHG</sequence>
<dbReference type="GO" id="GO:0009423">
    <property type="term" value="P:chorismate biosynthetic process"/>
    <property type="evidence" value="ECO:0007669"/>
    <property type="project" value="UniProtKB-UniRule"/>
</dbReference>
<evidence type="ECO:0000256" key="4">
    <source>
        <dbReference type="ARBA" id="ARBA00022605"/>
    </source>
</evidence>
<dbReference type="InterPro" id="IPR013792">
    <property type="entry name" value="RNA3'P_cycl/enolpyr_Trfase_a/b"/>
</dbReference>
<feature type="binding site" evidence="8">
    <location>
        <position position="29"/>
    </location>
    <ligand>
        <name>3-phosphoshikimate</name>
        <dbReference type="ChEBI" id="CHEBI:145989"/>
    </ligand>
</feature>
<keyword evidence="5 8" id="KW-0808">Transferase</keyword>
<feature type="binding site" evidence="8">
    <location>
        <position position="24"/>
    </location>
    <ligand>
        <name>phosphoenolpyruvate</name>
        <dbReference type="ChEBI" id="CHEBI:58702"/>
    </ligand>
</feature>
<keyword evidence="4 8" id="KW-0028">Amino-acid biosynthesis</keyword>